<reference evidence="8 9" key="1">
    <citation type="journal article" date="2018" name="Mol. Biol. Evol.">
        <title>Broad Genomic Sampling Reveals a Smut Pathogenic Ancestry of the Fungal Clade Ustilaginomycotina.</title>
        <authorList>
            <person name="Kijpornyongpan T."/>
            <person name="Mondo S.J."/>
            <person name="Barry K."/>
            <person name="Sandor L."/>
            <person name="Lee J."/>
            <person name="Lipzen A."/>
            <person name="Pangilinan J."/>
            <person name="LaButti K."/>
            <person name="Hainaut M."/>
            <person name="Henrissat B."/>
            <person name="Grigoriev I.V."/>
            <person name="Spatafora J.W."/>
            <person name="Aime M.C."/>
        </authorList>
    </citation>
    <scope>NUCLEOTIDE SEQUENCE [LARGE SCALE GENOMIC DNA]</scope>
    <source>
        <strain evidence="8 9">MCA 3882</strain>
    </source>
</reference>
<dbReference type="PRINTS" id="PR00420">
    <property type="entry name" value="RNGMNOXGNASE"/>
</dbReference>
<dbReference type="InterPro" id="IPR002938">
    <property type="entry name" value="FAD-bd"/>
</dbReference>
<dbReference type="Gene3D" id="3.50.50.60">
    <property type="entry name" value="FAD/NAD(P)-binding domain"/>
    <property type="match status" value="1"/>
</dbReference>
<dbReference type="GO" id="GO:0071949">
    <property type="term" value="F:FAD binding"/>
    <property type="evidence" value="ECO:0007669"/>
    <property type="project" value="InterPro"/>
</dbReference>
<dbReference type="SUPFAM" id="SSF52833">
    <property type="entry name" value="Thioredoxin-like"/>
    <property type="match status" value="1"/>
</dbReference>
<dbReference type="InterPro" id="IPR050641">
    <property type="entry name" value="RIFMO-like"/>
</dbReference>
<dbReference type="InterPro" id="IPR036249">
    <property type="entry name" value="Thioredoxin-like_sf"/>
</dbReference>
<evidence type="ECO:0000259" key="7">
    <source>
        <dbReference type="Pfam" id="PF07976"/>
    </source>
</evidence>
<feature type="domain" description="Phenol hydroxylase-like C-terminal dimerisation" evidence="7">
    <location>
        <begin position="485"/>
        <end position="715"/>
    </location>
</feature>
<protein>
    <submittedName>
        <fullName evidence="8">FAD/NAD(P)-binding domain-containing protein</fullName>
    </submittedName>
</protein>
<sequence>MAPSTVEEHKSADKRVYGTHDYPDPLTHIDRTVWDVVIVGAGPAGLMLASSLARFGGHEVLVIDERSEPTTAGRADGIQPRTIEVMKNMEPLGSEFFAKSAASYERTFWDPRSDGKRGIERNRRVQSFPTNMEIEDNCTLGLQQGLIEGGYLRDMERHGQRVTRPWAFREFIMTSDEQHPVQITLEKMAPVQSTTNEGGAPIYTIKPTGELKTIRTRYLVGCDGGRSKVRSVMEEKHKVEMKGDWVDTLWAALDCVVETDFPDVRKIAAIHSRNHGALYIFPRENNDQGEPIIRCYTQVNRLQGEKSKVHALEARDKVTSEVVMRAIQEIAHPYHFNFKSVEWFTCYPIGQRLVSRYSLPAGSENNVNFAAHHVFLAGDACHTHSPKAGQGMNTAIIDAQALAWRINLVEKGLAKRETLLETYHDERHSTGRKLIDFDAEYAALFSGEIPKGQPELAKLNEEERKQHFVEVQRRNAGFTTGAGVFYTDNVLNHTDSRKRLGARQSVDSSSQSSKKLQAGWRLTPAWATRYISSKPVRIIHEIQFTAPGGFRLYVCAGDLKSTRPQLQQLTRHLSSNKSFLQLYHSNEKANKLKHGYYHQKPDVLNSGLPPAYSQEVNPFFHLMLIVKRNRFDLELDQIADLGPLRTMLYCDDVEAGGQRLSDLDGDESVGGLHTKWGLNNGGVVVVRPDGYVGCVVGLDDVEALERYFAGFLQSSQTGANTNSNFRDSAEARL</sequence>
<dbReference type="Proteomes" id="UP000245771">
    <property type="component" value="Unassembled WGS sequence"/>
</dbReference>
<evidence type="ECO:0000256" key="3">
    <source>
        <dbReference type="ARBA" id="ARBA00022827"/>
    </source>
</evidence>
<dbReference type="GeneID" id="37024450"/>
<evidence type="ECO:0000313" key="8">
    <source>
        <dbReference type="EMBL" id="PWN33921.1"/>
    </source>
</evidence>
<dbReference type="PANTHER" id="PTHR43004">
    <property type="entry name" value="TRK SYSTEM POTASSIUM UPTAKE PROTEIN"/>
    <property type="match status" value="1"/>
</dbReference>
<keyword evidence="4" id="KW-0560">Oxidoreductase</keyword>
<evidence type="ECO:0000256" key="2">
    <source>
        <dbReference type="ARBA" id="ARBA00022630"/>
    </source>
</evidence>
<evidence type="ECO:0000313" key="9">
    <source>
        <dbReference type="Proteomes" id="UP000245771"/>
    </source>
</evidence>
<gene>
    <name evidence="8" type="ORF">FA14DRAFT_66312</name>
</gene>
<dbReference type="SUPFAM" id="SSF51905">
    <property type="entry name" value="FAD/NAD(P)-binding domain"/>
    <property type="match status" value="1"/>
</dbReference>
<feature type="region of interest" description="Disordered" evidence="5">
    <location>
        <begin position="1"/>
        <end position="20"/>
    </location>
</feature>
<dbReference type="InterPro" id="IPR012941">
    <property type="entry name" value="Phe_hydrox_C_dim_dom"/>
</dbReference>
<proteinExistence type="inferred from homology"/>
<dbReference type="InterPro" id="IPR038220">
    <property type="entry name" value="PHOX_C_sf"/>
</dbReference>
<dbReference type="Pfam" id="PF07976">
    <property type="entry name" value="Phe_hydrox_dim"/>
    <property type="match status" value="1"/>
</dbReference>
<dbReference type="STRING" id="1280837.A0A316VD32"/>
<keyword evidence="3" id="KW-0274">FAD</keyword>
<evidence type="ECO:0000256" key="4">
    <source>
        <dbReference type="ARBA" id="ARBA00023002"/>
    </source>
</evidence>
<evidence type="ECO:0000256" key="1">
    <source>
        <dbReference type="ARBA" id="ARBA00007801"/>
    </source>
</evidence>
<dbReference type="AlphaFoldDB" id="A0A316VD32"/>
<dbReference type="Gene3D" id="3.30.9.10">
    <property type="entry name" value="D-Amino Acid Oxidase, subunit A, domain 2"/>
    <property type="match status" value="1"/>
</dbReference>
<dbReference type="Pfam" id="PF01494">
    <property type="entry name" value="FAD_binding_3"/>
    <property type="match status" value="1"/>
</dbReference>
<dbReference type="OrthoDB" id="1716816at2759"/>
<dbReference type="RefSeq" id="XP_025354223.1">
    <property type="nucleotide sequence ID" value="XM_025502669.1"/>
</dbReference>
<keyword evidence="2" id="KW-0285">Flavoprotein</keyword>
<dbReference type="SUPFAM" id="SSF54373">
    <property type="entry name" value="FAD-linked reductases, C-terminal domain"/>
    <property type="match status" value="1"/>
</dbReference>
<feature type="domain" description="FAD-binding" evidence="6">
    <location>
        <begin position="35"/>
        <end position="437"/>
    </location>
</feature>
<name>A0A316VD32_9BASI</name>
<organism evidence="8 9">
    <name type="scientific">Meira miltonrushii</name>
    <dbReference type="NCBI Taxonomy" id="1280837"/>
    <lineage>
        <taxon>Eukaryota</taxon>
        <taxon>Fungi</taxon>
        <taxon>Dikarya</taxon>
        <taxon>Basidiomycota</taxon>
        <taxon>Ustilaginomycotina</taxon>
        <taxon>Exobasidiomycetes</taxon>
        <taxon>Exobasidiales</taxon>
        <taxon>Brachybasidiaceae</taxon>
        <taxon>Meira</taxon>
    </lineage>
</organism>
<dbReference type="InParanoid" id="A0A316VD32"/>
<evidence type="ECO:0000259" key="6">
    <source>
        <dbReference type="Pfam" id="PF01494"/>
    </source>
</evidence>
<keyword evidence="9" id="KW-1185">Reference proteome</keyword>
<dbReference type="PANTHER" id="PTHR43004:SF4">
    <property type="entry name" value="FAD-BINDING DOMAIN-CONTAINING PROTEIN"/>
    <property type="match status" value="1"/>
</dbReference>
<dbReference type="InterPro" id="IPR036188">
    <property type="entry name" value="FAD/NAD-bd_sf"/>
</dbReference>
<dbReference type="EMBL" id="KZ819604">
    <property type="protein sequence ID" value="PWN33921.1"/>
    <property type="molecule type" value="Genomic_DNA"/>
</dbReference>
<comment type="similarity">
    <text evidence="1">Belongs to the PheA/TfdB FAD monooxygenase family.</text>
</comment>
<dbReference type="GO" id="GO:0016709">
    <property type="term" value="F:oxidoreductase activity, acting on paired donors, with incorporation or reduction of molecular oxygen, NAD(P)H as one donor, and incorporation of one atom of oxygen"/>
    <property type="evidence" value="ECO:0007669"/>
    <property type="project" value="UniProtKB-ARBA"/>
</dbReference>
<evidence type="ECO:0000256" key="5">
    <source>
        <dbReference type="SAM" id="MobiDB-lite"/>
    </source>
</evidence>
<dbReference type="Gene3D" id="3.40.30.20">
    <property type="match status" value="1"/>
</dbReference>
<accession>A0A316VD32</accession>